<evidence type="ECO:0000313" key="8">
    <source>
        <dbReference type="EMBL" id="MFC0542587.1"/>
    </source>
</evidence>
<dbReference type="InterPro" id="IPR050171">
    <property type="entry name" value="MFS_Transporters"/>
</dbReference>
<evidence type="ECO:0000256" key="7">
    <source>
        <dbReference type="SAM" id="Phobius"/>
    </source>
</evidence>
<feature type="transmembrane region" description="Helical" evidence="7">
    <location>
        <begin position="48"/>
        <end position="66"/>
    </location>
</feature>
<feature type="transmembrane region" description="Helical" evidence="7">
    <location>
        <begin position="283"/>
        <end position="301"/>
    </location>
</feature>
<evidence type="ECO:0000256" key="3">
    <source>
        <dbReference type="ARBA" id="ARBA00022475"/>
    </source>
</evidence>
<comment type="caution">
    <text evidence="8">The sequence shown here is derived from an EMBL/GenBank/DDBJ whole genome shotgun (WGS) entry which is preliminary data.</text>
</comment>
<evidence type="ECO:0000256" key="1">
    <source>
        <dbReference type="ARBA" id="ARBA00004651"/>
    </source>
</evidence>
<reference evidence="8 9" key="1">
    <citation type="submission" date="2024-09" db="EMBL/GenBank/DDBJ databases">
        <authorList>
            <person name="Sun Q."/>
            <person name="Mori K."/>
        </authorList>
    </citation>
    <scope>NUCLEOTIDE SEQUENCE [LARGE SCALE GENOMIC DNA]</scope>
    <source>
        <strain evidence="8 9">TBRC 1432</strain>
    </source>
</reference>
<feature type="transmembrane region" description="Helical" evidence="7">
    <location>
        <begin position="143"/>
        <end position="163"/>
    </location>
</feature>
<dbReference type="Pfam" id="PF07690">
    <property type="entry name" value="MFS_1"/>
    <property type="match status" value="1"/>
</dbReference>
<evidence type="ECO:0000256" key="4">
    <source>
        <dbReference type="ARBA" id="ARBA00022692"/>
    </source>
</evidence>
<dbReference type="Gene3D" id="1.20.1250.20">
    <property type="entry name" value="MFS general substrate transporter like domains"/>
    <property type="match status" value="1"/>
</dbReference>
<keyword evidence="5 7" id="KW-1133">Transmembrane helix</keyword>
<gene>
    <name evidence="8" type="ORF">ACFFH7_13910</name>
</gene>
<keyword evidence="9" id="KW-1185">Reference proteome</keyword>
<dbReference type="SUPFAM" id="SSF103473">
    <property type="entry name" value="MFS general substrate transporter"/>
    <property type="match status" value="1"/>
</dbReference>
<comment type="subcellular location">
    <subcellularLocation>
        <location evidence="1">Cell membrane</location>
        <topology evidence="1">Multi-pass membrane protein</topology>
    </subcellularLocation>
</comment>
<sequence length="421" mass="43661">MFGWLRPPAPLTRRLALQAALFALGHGTFLSGSAVFFTQIVGLSPAEVGLGLTIAGAVVFLAAVPLGRAVDHVGPKKMWAIAAAVQGALYLVYPCVHGFWGYVLVILMVELADTAGIAARGAYTLNAFPNGERVKSLAYMRGALNLGCAVGALLSGLALASGSEAIVRAIPLGTAVVLLVNAVLITRLPVVASGAVAPRLDGPVLRTLGALRNRGFLAVSVLSGVLSTNQVLLSVVIPLWLVRDTDAPHWLLAWLFGTNTVLVVLLQVAASRGANTVAGALRAALRSAIFLVASCLVVMLTGTTIGWITAGLIWLGHVALTAAELFGAAADWGLTSELSDPARRGEYQGVARVGTTVGTVWAPAVYTFLAVNWHTAGWLAIGGIVVVAALAMWPAAKAAERYLAKHAGVPVADAMVNRQRP</sequence>
<dbReference type="PANTHER" id="PTHR23517">
    <property type="entry name" value="RESISTANCE PROTEIN MDTM, PUTATIVE-RELATED-RELATED"/>
    <property type="match status" value="1"/>
</dbReference>
<dbReference type="InterPro" id="IPR011701">
    <property type="entry name" value="MFS"/>
</dbReference>
<name>A0ABV6MQS1_9PSEU</name>
<feature type="transmembrane region" description="Helical" evidence="7">
    <location>
        <begin position="216"/>
        <end position="241"/>
    </location>
</feature>
<dbReference type="PANTHER" id="PTHR23517:SF2">
    <property type="entry name" value="MULTIDRUG RESISTANCE PROTEIN MDTH"/>
    <property type="match status" value="1"/>
</dbReference>
<keyword evidence="4 7" id="KW-0812">Transmembrane</keyword>
<proteinExistence type="predicted"/>
<evidence type="ECO:0000313" key="9">
    <source>
        <dbReference type="Proteomes" id="UP001589810"/>
    </source>
</evidence>
<evidence type="ECO:0000256" key="5">
    <source>
        <dbReference type="ARBA" id="ARBA00022989"/>
    </source>
</evidence>
<accession>A0ABV6MQS1</accession>
<evidence type="ECO:0000256" key="2">
    <source>
        <dbReference type="ARBA" id="ARBA00022448"/>
    </source>
</evidence>
<feature type="transmembrane region" description="Helical" evidence="7">
    <location>
        <begin position="375"/>
        <end position="396"/>
    </location>
</feature>
<dbReference type="EMBL" id="JBHLUD010000004">
    <property type="protein sequence ID" value="MFC0542587.1"/>
    <property type="molecule type" value="Genomic_DNA"/>
</dbReference>
<evidence type="ECO:0000256" key="6">
    <source>
        <dbReference type="ARBA" id="ARBA00023136"/>
    </source>
</evidence>
<protein>
    <submittedName>
        <fullName evidence="8">MFS transporter</fullName>
    </submittedName>
</protein>
<keyword evidence="3" id="KW-1003">Cell membrane</keyword>
<organism evidence="8 9">
    <name type="scientific">Kutzneria chonburiensis</name>
    <dbReference type="NCBI Taxonomy" id="1483604"/>
    <lineage>
        <taxon>Bacteria</taxon>
        <taxon>Bacillati</taxon>
        <taxon>Actinomycetota</taxon>
        <taxon>Actinomycetes</taxon>
        <taxon>Pseudonocardiales</taxon>
        <taxon>Pseudonocardiaceae</taxon>
        <taxon>Kutzneria</taxon>
    </lineage>
</organism>
<keyword evidence="2" id="KW-0813">Transport</keyword>
<dbReference type="InterPro" id="IPR036259">
    <property type="entry name" value="MFS_trans_sf"/>
</dbReference>
<feature type="transmembrane region" description="Helical" evidence="7">
    <location>
        <begin position="169"/>
        <end position="196"/>
    </location>
</feature>
<keyword evidence="6 7" id="KW-0472">Membrane</keyword>
<dbReference type="Proteomes" id="UP001589810">
    <property type="component" value="Unassembled WGS sequence"/>
</dbReference>
<feature type="transmembrane region" description="Helical" evidence="7">
    <location>
        <begin position="247"/>
        <end position="271"/>
    </location>
</feature>
<dbReference type="RefSeq" id="WP_273941005.1">
    <property type="nucleotide sequence ID" value="NZ_CP097263.1"/>
</dbReference>
<feature type="transmembrane region" description="Helical" evidence="7">
    <location>
        <begin position="78"/>
        <end position="93"/>
    </location>
</feature>